<evidence type="ECO:0000256" key="4">
    <source>
        <dbReference type="ARBA" id="ARBA00023004"/>
    </source>
</evidence>
<dbReference type="GO" id="GO:0046210">
    <property type="term" value="P:nitric oxide catabolic process"/>
    <property type="evidence" value="ECO:0007669"/>
    <property type="project" value="TreeGrafter"/>
</dbReference>
<feature type="domain" description="Globin" evidence="6">
    <location>
        <begin position="1"/>
        <end position="134"/>
    </location>
</feature>
<evidence type="ECO:0000259" key="6">
    <source>
        <dbReference type="PROSITE" id="PS01033"/>
    </source>
</evidence>
<keyword evidence="5" id="KW-0813">Transport</keyword>
<dbReference type="GO" id="GO:0071500">
    <property type="term" value="P:cellular response to nitrosative stress"/>
    <property type="evidence" value="ECO:0007669"/>
    <property type="project" value="TreeGrafter"/>
</dbReference>
<keyword evidence="1 5" id="KW-0349">Heme</keyword>
<dbReference type="GO" id="GO:0071949">
    <property type="term" value="F:FAD binding"/>
    <property type="evidence" value="ECO:0007669"/>
    <property type="project" value="TreeGrafter"/>
</dbReference>
<protein>
    <submittedName>
        <fullName evidence="7">Hemin receptor</fullName>
    </submittedName>
</protein>
<accession>A0A1Y5HRR3</accession>
<evidence type="ECO:0000256" key="1">
    <source>
        <dbReference type="ARBA" id="ARBA00022617"/>
    </source>
</evidence>
<dbReference type="InterPro" id="IPR009050">
    <property type="entry name" value="Globin-like_sf"/>
</dbReference>
<dbReference type="SUPFAM" id="SSF46458">
    <property type="entry name" value="Globin-like"/>
    <property type="match status" value="1"/>
</dbReference>
<dbReference type="GO" id="GO:0020037">
    <property type="term" value="F:heme binding"/>
    <property type="evidence" value="ECO:0007669"/>
    <property type="project" value="InterPro"/>
</dbReference>
<dbReference type="GO" id="GO:0005344">
    <property type="term" value="F:oxygen carrier activity"/>
    <property type="evidence" value="ECO:0007669"/>
    <property type="project" value="UniProtKB-KW"/>
</dbReference>
<comment type="similarity">
    <text evidence="5">Belongs to the globin family.</text>
</comment>
<dbReference type="AlphaFoldDB" id="A0A1Y5HRR3"/>
<sequence>MNPTTIHNVQSTFDLIAPIADDAAALFYSKLFELDPSLKSMFKSDMADQRKKLMQILGVAVSSLHNLAAIVPAVQDLGRRHVKYGVRPQHYNTVAEAILWMLGQTLGASFTPAIKQSWTEVYTVLAETMVAAANEV</sequence>
<dbReference type="InterPro" id="IPR000971">
    <property type="entry name" value="Globin"/>
</dbReference>
<dbReference type="Pfam" id="PF00042">
    <property type="entry name" value="Globin"/>
    <property type="match status" value="1"/>
</dbReference>
<dbReference type="InterPro" id="IPR012292">
    <property type="entry name" value="Globin/Proto"/>
</dbReference>
<organism evidence="7 8">
    <name type="scientific">Oleispira antarctica</name>
    <dbReference type="NCBI Taxonomy" id="188908"/>
    <lineage>
        <taxon>Bacteria</taxon>
        <taxon>Pseudomonadati</taxon>
        <taxon>Pseudomonadota</taxon>
        <taxon>Gammaproteobacteria</taxon>
        <taxon>Oceanospirillales</taxon>
        <taxon>Oceanospirillaceae</taxon>
        <taxon>Oleispira</taxon>
    </lineage>
</organism>
<dbReference type="EMBL" id="MABE01000474">
    <property type="protein sequence ID" value="OUS39998.1"/>
    <property type="molecule type" value="Genomic_DNA"/>
</dbReference>
<evidence type="ECO:0000256" key="3">
    <source>
        <dbReference type="ARBA" id="ARBA00022723"/>
    </source>
</evidence>
<dbReference type="PANTHER" id="PTHR43396">
    <property type="entry name" value="FLAVOHEMOPROTEIN"/>
    <property type="match status" value="1"/>
</dbReference>
<evidence type="ECO:0000256" key="5">
    <source>
        <dbReference type="RuleBase" id="RU000356"/>
    </source>
</evidence>
<evidence type="ECO:0000256" key="2">
    <source>
        <dbReference type="ARBA" id="ARBA00022621"/>
    </source>
</evidence>
<dbReference type="GO" id="GO:0046872">
    <property type="term" value="F:metal ion binding"/>
    <property type="evidence" value="ECO:0007669"/>
    <property type="project" value="UniProtKB-KW"/>
</dbReference>
<dbReference type="CDD" id="cd12131">
    <property type="entry name" value="HGbI-like"/>
    <property type="match status" value="1"/>
</dbReference>
<keyword evidence="3" id="KW-0479">Metal-binding</keyword>
<dbReference type="GO" id="GO:0008941">
    <property type="term" value="F:nitric oxide dioxygenase NAD(P)H activity"/>
    <property type="evidence" value="ECO:0007669"/>
    <property type="project" value="TreeGrafter"/>
</dbReference>
<keyword evidence="4" id="KW-0408">Iron</keyword>
<keyword evidence="2 5" id="KW-0561">Oxygen transport</keyword>
<proteinExistence type="inferred from homology"/>
<dbReference type="PANTHER" id="PTHR43396:SF3">
    <property type="entry name" value="FLAVOHEMOPROTEIN"/>
    <property type="match status" value="1"/>
</dbReference>
<reference evidence="8" key="1">
    <citation type="journal article" date="2017" name="Proc. Natl. Acad. Sci. U.S.A.">
        <title>Simulation of Deepwater Horizon oil plume reveals substrate specialization within a complex community of hydrocarbon degraders.</title>
        <authorList>
            <person name="Hu P."/>
            <person name="Dubinsky E.A."/>
            <person name="Probst A.J."/>
            <person name="Wang J."/>
            <person name="Sieber C.M.K."/>
            <person name="Tom L.M."/>
            <person name="Gardinali P."/>
            <person name="Banfield J.F."/>
            <person name="Atlas R.M."/>
            <person name="Andersen G.L."/>
        </authorList>
    </citation>
    <scope>NUCLEOTIDE SEQUENCE [LARGE SCALE GENOMIC DNA]</scope>
</reference>
<dbReference type="Proteomes" id="UP000227088">
    <property type="component" value="Unassembled WGS sequence"/>
</dbReference>
<name>A0A1Y5HRR3_OLEAN</name>
<dbReference type="Gene3D" id="1.10.490.10">
    <property type="entry name" value="Globins"/>
    <property type="match status" value="1"/>
</dbReference>
<evidence type="ECO:0000313" key="7">
    <source>
        <dbReference type="EMBL" id="OUS39998.1"/>
    </source>
</evidence>
<dbReference type="GO" id="GO:0019825">
    <property type="term" value="F:oxygen binding"/>
    <property type="evidence" value="ECO:0007669"/>
    <property type="project" value="InterPro"/>
</dbReference>
<dbReference type="PROSITE" id="PS01033">
    <property type="entry name" value="GLOBIN"/>
    <property type="match status" value="1"/>
</dbReference>
<comment type="caution">
    <text evidence="7">The sequence shown here is derived from an EMBL/GenBank/DDBJ whole genome shotgun (WGS) entry which is preliminary data.</text>
</comment>
<evidence type="ECO:0000313" key="8">
    <source>
        <dbReference type="Proteomes" id="UP000227088"/>
    </source>
</evidence>
<gene>
    <name evidence="7" type="ORF">A9R00_08280</name>
</gene>
<keyword evidence="7" id="KW-0675">Receptor</keyword>